<accession>A0AAD3E1F8</accession>
<dbReference type="Proteomes" id="UP001054857">
    <property type="component" value="Unassembled WGS sequence"/>
</dbReference>
<name>A0AAD3E1F8_9CHLO</name>
<feature type="compositionally biased region" description="Gly residues" evidence="1">
    <location>
        <begin position="147"/>
        <end position="170"/>
    </location>
</feature>
<dbReference type="EMBL" id="BMAR01000056">
    <property type="protein sequence ID" value="GFR51941.1"/>
    <property type="molecule type" value="Genomic_DNA"/>
</dbReference>
<organism evidence="2 3">
    <name type="scientific">Astrephomene gubernaculifera</name>
    <dbReference type="NCBI Taxonomy" id="47775"/>
    <lineage>
        <taxon>Eukaryota</taxon>
        <taxon>Viridiplantae</taxon>
        <taxon>Chlorophyta</taxon>
        <taxon>core chlorophytes</taxon>
        <taxon>Chlorophyceae</taxon>
        <taxon>CS clade</taxon>
        <taxon>Chlamydomonadales</taxon>
        <taxon>Astrephomenaceae</taxon>
        <taxon>Astrephomene</taxon>
    </lineage>
</organism>
<reference evidence="2 3" key="1">
    <citation type="journal article" date="2021" name="Sci. Rep.">
        <title>Genome sequencing of the multicellular alga Astrephomene provides insights into convergent evolution of germ-soma differentiation.</title>
        <authorList>
            <person name="Yamashita S."/>
            <person name="Yamamoto K."/>
            <person name="Matsuzaki R."/>
            <person name="Suzuki S."/>
            <person name="Yamaguchi H."/>
            <person name="Hirooka S."/>
            <person name="Minakuchi Y."/>
            <person name="Miyagishima S."/>
            <person name="Kawachi M."/>
            <person name="Toyoda A."/>
            <person name="Nozaki H."/>
        </authorList>
    </citation>
    <scope>NUCLEOTIDE SEQUENCE [LARGE SCALE GENOMIC DNA]</scope>
    <source>
        <strain evidence="2 3">NIES-4017</strain>
    </source>
</reference>
<dbReference type="AlphaFoldDB" id="A0AAD3E1F8"/>
<proteinExistence type="predicted"/>
<gene>
    <name evidence="2" type="ORF">Agub_g14462</name>
</gene>
<feature type="region of interest" description="Disordered" evidence="1">
    <location>
        <begin position="47"/>
        <end position="103"/>
    </location>
</feature>
<protein>
    <submittedName>
        <fullName evidence="2">Uncharacterized protein</fullName>
    </submittedName>
</protein>
<evidence type="ECO:0000313" key="2">
    <source>
        <dbReference type="EMBL" id="GFR51941.1"/>
    </source>
</evidence>
<comment type="caution">
    <text evidence="2">The sequence shown here is derived from an EMBL/GenBank/DDBJ whole genome shotgun (WGS) entry which is preliminary data.</text>
</comment>
<feature type="region of interest" description="Disordered" evidence="1">
    <location>
        <begin position="147"/>
        <end position="178"/>
    </location>
</feature>
<keyword evidence="3" id="KW-1185">Reference proteome</keyword>
<sequence length="196" mass="20878">MRARTPPWQKAEQSQWEGQWAKLTQRSGRGNLDVVWDLADTAARVQAVRQRRADRLTASAPPLPAAAATTSPTAGSDGSSPSPSRCGSPSRLDPLTQPYDPATQPLPAAVVTQLLLQRYVDKYARMGLLDHLPLRAAAEAAALLGGAQGQGGQGQGGPQQGGLPGGGLPGGQVLPEQAQMRLWQQQQHFQLLQQQR</sequence>
<evidence type="ECO:0000313" key="3">
    <source>
        <dbReference type="Proteomes" id="UP001054857"/>
    </source>
</evidence>
<evidence type="ECO:0000256" key="1">
    <source>
        <dbReference type="SAM" id="MobiDB-lite"/>
    </source>
</evidence>
<feature type="compositionally biased region" description="Low complexity" evidence="1">
    <location>
        <begin position="56"/>
        <end position="92"/>
    </location>
</feature>